<feature type="domain" description="XS" evidence="6">
    <location>
        <begin position="265"/>
        <end position="380"/>
    </location>
</feature>
<proteinExistence type="inferred from homology"/>
<feature type="compositionally biased region" description="Acidic residues" evidence="5">
    <location>
        <begin position="127"/>
        <end position="156"/>
    </location>
</feature>
<dbReference type="PANTHER" id="PTHR46602">
    <property type="entry name" value="PROTEIN SUPPRESSOR OF GENE SILENCING 3"/>
    <property type="match status" value="1"/>
</dbReference>
<gene>
    <name evidence="8" type="ORF">U9M48_035297</name>
</gene>
<evidence type="ECO:0000256" key="2">
    <source>
        <dbReference type="ARBA" id="ARBA00023158"/>
    </source>
</evidence>
<dbReference type="GO" id="GO:0051607">
    <property type="term" value="P:defense response to virus"/>
    <property type="evidence" value="ECO:0007669"/>
    <property type="project" value="InterPro"/>
</dbReference>
<evidence type="ECO:0000313" key="9">
    <source>
        <dbReference type="Proteomes" id="UP001341281"/>
    </source>
</evidence>
<organism evidence="8 9">
    <name type="scientific">Paspalum notatum var. saurae</name>
    <dbReference type="NCBI Taxonomy" id="547442"/>
    <lineage>
        <taxon>Eukaryota</taxon>
        <taxon>Viridiplantae</taxon>
        <taxon>Streptophyta</taxon>
        <taxon>Embryophyta</taxon>
        <taxon>Tracheophyta</taxon>
        <taxon>Spermatophyta</taxon>
        <taxon>Magnoliopsida</taxon>
        <taxon>Liliopsida</taxon>
        <taxon>Poales</taxon>
        <taxon>Poaceae</taxon>
        <taxon>PACMAD clade</taxon>
        <taxon>Panicoideae</taxon>
        <taxon>Andropogonodae</taxon>
        <taxon>Paspaleae</taxon>
        <taxon>Paspalinae</taxon>
        <taxon>Paspalum</taxon>
    </lineage>
</organism>
<protein>
    <recommendedName>
        <fullName evidence="10">Protein SUPPRESSOR OF GENE SILENCING 3</fullName>
    </recommendedName>
</protein>
<comment type="similarity">
    <text evidence="3">Belongs to the SGS3 family.</text>
</comment>
<evidence type="ECO:0000256" key="4">
    <source>
        <dbReference type="SAM" id="Coils"/>
    </source>
</evidence>
<dbReference type="Pfam" id="PF03468">
    <property type="entry name" value="XS"/>
    <property type="match status" value="1"/>
</dbReference>
<feature type="coiled-coil region" evidence="4">
    <location>
        <begin position="536"/>
        <end position="567"/>
    </location>
</feature>
<evidence type="ECO:0008006" key="10">
    <source>
        <dbReference type="Google" id="ProtNLM"/>
    </source>
</evidence>
<keyword evidence="9" id="KW-1185">Reference proteome</keyword>
<evidence type="ECO:0000259" key="7">
    <source>
        <dbReference type="Pfam" id="PF03470"/>
    </source>
</evidence>
<keyword evidence="1 4" id="KW-0175">Coiled coil</keyword>
<sequence>MSGSGDRRGGGTQGSDSAWETAGKKSKKPGQAPGRQWAPWSSTNAAPNTARPAWGSNGSLNPSGTSWAQPSDHGAANRGNPRPPPQMQAPAPRPVVTPPLANGWQWKSRSRPSVPEVEKDDASGCDPEVENDDGNDTSDDGDDDMSDDMSDDYDSDASEKSFESRKANKWFKSFFQALDTFSVEQINEQNRQWHCPACQNGPGAIDWYKGLQPLMTHARTKGSTRVKLHRELAALLEEELARRGTSVVPAGEQFGKWKGLRENTDREIVWPPMVIVMNTLLDKEDDDKWKGMGNQELLDYFSGYAATKARHAYGPSGHRGMSVLIFESTAVGYMEAERLHKHFVAHGTDRHAWQLRRVPFVPGGKRQLYGFLANKEDMESFNKHCQGKSRLKYEMKSYNEMVVIQMKQMSEDNQQLNYLKNKVVKTEQRSKAVEETLGVVTQKLRETMEENIFVRTKAKEKHLEYEQEMKYQEEFFHNQIESIHKATEDKEKVFEKLLQEERSKARRFDVDSGTSEDRKLRKEQVQKFIDCQVKDVAEFEAERDELIKAHEEKKMKLKKEYMEKEVELEKDFDAALTGLMEKHKPDTFQASSS</sequence>
<name>A0AAQ3X9V9_PASNO</name>
<dbReference type="AlphaFoldDB" id="A0AAQ3X9V9"/>
<reference evidence="8 9" key="1">
    <citation type="submission" date="2024-02" db="EMBL/GenBank/DDBJ databases">
        <title>High-quality chromosome-scale genome assembly of Pensacola bahiagrass (Paspalum notatum Flugge var. saurae).</title>
        <authorList>
            <person name="Vega J.M."/>
            <person name="Podio M."/>
            <person name="Orjuela J."/>
            <person name="Siena L.A."/>
            <person name="Pessino S.C."/>
            <person name="Combes M.C."/>
            <person name="Mariac C."/>
            <person name="Albertini E."/>
            <person name="Pupilli F."/>
            <person name="Ortiz J.P.A."/>
            <person name="Leblanc O."/>
        </authorList>
    </citation>
    <scope>NUCLEOTIDE SEQUENCE [LARGE SCALE GENOMIC DNA]</scope>
    <source>
        <strain evidence="8">R1</strain>
        <tissue evidence="8">Leaf</tissue>
    </source>
</reference>
<evidence type="ECO:0000259" key="6">
    <source>
        <dbReference type="Pfam" id="PF03468"/>
    </source>
</evidence>
<dbReference type="InterPro" id="IPR005381">
    <property type="entry name" value="Znf-XS_domain"/>
</dbReference>
<dbReference type="Pfam" id="PF03470">
    <property type="entry name" value="zf-XS"/>
    <property type="match status" value="1"/>
</dbReference>
<accession>A0AAQ3X9V9</accession>
<dbReference type="InterPro" id="IPR005380">
    <property type="entry name" value="XS_domain"/>
</dbReference>
<dbReference type="InterPro" id="IPR044287">
    <property type="entry name" value="SGS3"/>
</dbReference>
<evidence type="ECO:0000256" key="1">
    <source>
        <dbReference type="ARBA" id="ARBA00023054"/>
    </source>
</evidence>
<dbReference type="Proteomes" id="UP001341281">
    <property type="component" value="Chromosome 08"/>
</dbReference>
<evidence type="ECO:0000313" key="8">
    <source>
        <dbReference type="EMBL" id="WVZ88827.1"/>
    </source>
</evidence>
<feature type="domain" description="Zinc finger-XS" evidence="7">
    <location>
        <begin position="195"/>
        <end position="233"/>
    </location>
</feature>
<feature type="region of interest" description="Disordered" evidence="5">
    <location>
        <begin position="1"/>
        <end position="160"/>
    </location>
</feature>
<dbReference type="EMBL" id="CP144752">
    <property type="protein sequence ID" value="WVZ88827.1"/>
    <property type="molecule type" value="Genomic_DNA"/>
</dbReference>
<dbReference type="PANTHER" id="PTHR46602:SF1">
    <property type="entry name" value="PROTEIN SUPPRESSOR OF GENE SILENCING 3"/>
    <property type="match status" value="1"/>
</dbReference>
<feature type="compositionally biased region" description="Polar residues" evidence="5">
    <location>
        <begin position="56"/>
        <end position="69"/>
    </location>
</feature>
<keyword evidence="2" id="KW-0943">RNA-mediated gene silencing</keyword>
<evidence type="ECO:0000256" key="5">
    <source>
        <dbReference type="SAM" id="MobiDB-lite"/>
    </source>
</evidence>
<dbReference type="InterPro" id="IPR038588">
    <property type="entry name" value="XS_domain_sf"/>
</dbReference>
<feature type="compositionally biased region" description="Pro residues" evidence="5">
    <location>
        <begin position="81"/>
        <end position="97"/>
    </location>
</feature>
<dbReference type="CDD" id="cd12266">
    <property type="entry name" value="RRM_like_XS"/>
    <property type="match status" value="1"/>
</dbReference>
<dbReference type="Gene3D" id="3.30.70.2890">
    <property type="entry name" value="XS domain"/>
    <property type="match status" value="1"/>
</dbReference>
<dbReference type="GO" id="GO:0031047">
    <property type="term" value="P:regulatory ncRNA-mediated gene silencing"/>
    <property type="evidence" value="ECO:0007669"/>
    <property type="project" value="UniProtKB-KW"/>
</dbReference>
<evidence type="ECO:0000256" key="3">
    <source>
        <dbReference type="ARBA" id="ARBA00024022"/>
    </source>
</evidence>